<gene>
    <name evidence="2" type="ORF">Pmar_PMAR006853</name>
</gene>
<reference evidence="2 3" key="1">
    <citation type="submission" date="2008-07" db="EMBL/GenBank/DDBJ databases">
        <authorList>
            <person name="El-Sayed N."/>
            <person name="Caler E."/>
            <person name="Inman J."/>
            <person name="Amedeo P."/>
            <person name="Hass B."/>
            <person name="Wortman J."/>
        </authorList>
    </citation>
    <scope>NUCLEOTIDE SEQUENCE [LARGE SCALE GENOMIC DNA]</scope>
    <source>
        <strain evidence="3">ATCC 50983 / TXsc</strain>
    </source>
</reference>
<evidence type="ECO:0000313" key="3">
    <source>
        <dbReference type="Proteomes" id="UP000007800"/>
    </source>
</evidence>
<sequence>MFTIIRPFIIGVLLIFSTRALKLAGGGAGGGKGGGAGKSPEAKWLTALKGIKAAGAFKEAGERPAAENKKSWVDPAASK</sequence>
<protein>
    <submittedName>
        <fullName evidence="2">Uncharacterized protein</fullName>
    </submittedName>
</protein>
<evidence type="ECO:0000313" key="2">
    <source>
        <dbReference type="EMBL" id="EER19957.1"/>
    </source>
</evidence>
<organism evidence="3">
    <name type="scientific">Perkinsus marinus (strain ATCC 50983 / TXsc)</name>
    <dbReference type="NCBI Taxonomy" id="423536"/>
    <lineage>
        <taxon>Eukaryota</taxon>
        <taxon>Sar</taxon>
        <taxon>Alveolata</taxon>
        <taxon>Perkinsozoa</taxon>
        <taxon>Perkinsea</taxon>
        <taxon>Perkinsida</taxon>
        <taxon>Perkinsidae</taxon>
        <taxon>Perkinsus</taxon>
    </lineage>
</organism>
<dbReference type="GeneID" id="9058621"/>
<evidence type="ECO:0000256" key="1">
    <source>
        <dbReference type="SAM" id="SignalP"/>
    </source>
</evidence>
<feature type="signal peptide" evidence="1">
    <location>
        <begin position="1"/>
        <end position="20"/>
    </location>
</feature>
<keyword evidence="1" id="KW-0732">Signal</keyword>
<dbReference type="RefSeq" id="XP_002788161.1">
    <property type="nucleotide sequence ID" value="XM_002788115.1"/>
</dbReference>
<proteinExistence type="predicted"/>
<dbReference type="Proteomes" id="UP000007800">
    <property type="component" value="Unassembled WGS sequence"/>
</dbReference>
<dbReference type="EMBL" id="GG670888">
    <property type="protein sequence ID" value="EER19957.1"/>
    <property type="molecule type" value="Genomic_DNA"/>
</dbReference>
<keyword evidence="3" id="KW-1185">Reference proteome</keyword>
<name>C5K6N7_PERM5</name>
<accession>C5K6N7</accession>
<feature type="chain" id="PRO_5002954184" evidence="1">
    <location>
        <begin position="21"/>
        <end position="79"/>
    </location>
</feature>
<dbReference type="AlphaFoldDB" id="C5K6N7"/>
<dbReference type="InParanoid" id="C5K6N7"/>